<accession>A0A0F9N2R3</accession>
<evidence type="ECO:0000313" key="1">
    <source>
        <dbReference type="EMBL" id="KKN06052.1"/>
    </source>
</evidence>
<name>A0A0F9N2R3_9ZZZZ</name>
<dbReference type="AlphaFoldDB" id="A0A0F9N2R3"/>
<organism evidence="1">
    <name type="scientific">marine sediment metagenome</name>
    <dbReference type="NCBI Taxonomy" id="412755"/>
    <lineage>
        <taxon>unclassified sequences</taxon>
        <taxon>metagenomes</taxon>
        <taxon>ecological metagenomes</taxon>
    </lineage>
</organism>
<reference evidence="1" key="1">
    <citation type="journal article" date="2015" name="Nature">
        <title>Complex archaea that bridge the gap between prokaryotes and eukaryotes.</title>
        <authorList>
            <person name="Spang A."/>
            <person name="Saw J.H."/>
            <person name="Jorgensen S.L."/>
            <person name="Zaremba-Niedzwiedzka K."/>
            <person name="Martijn J."/>
            <person name="Lind A.E."/>
            <person name="van Eijk R."/>
            <person name="Schleper C."/>
            <person name="Guy L."/>
            <person name="Ettema T.J."/>
        </authorList>
    </citation>
    <scope>NUCLEOTIDE SEQUENCE</scope>
</reference>
<proteinExistence type="predicted"/>
<sequence length="114" mass="12961">MSKRTYTMEQIREVCFPLLKDKVIKFIYYQKGKRPIKCRCRLTGGLYSKPPDGICMNMIGLKVGRNYFGKLIFALPLNRMRIQVGNKRLAGNALLGNQLQLDNLIPTPPDKDGG</sequence>
<comment type="caution">
    <text evidence="1">The sequence shown here is derived from an EMBL/GenBank/DDBJ whole genome shotgun (WGS) entry which is preliminary data.</text>
</comment>
<gene>
    <name evidence="1" type="ORF">LCGC14_1081300</name>
</gene>
<dbReference type="EMBL" id="LAZR01004734">
    <property type="protein sequence ID" value="KKN06052.1"/>
    <property type="molecule type" value="Genomic_DNA"/>
</dbReference>
<protein>
    <submittedName>
        <fullName evidence="1">Uncharacterized protein</fullName>
    </submittedName>
</protein>